<dbReference type="InterPro" id="IPR025411">
    <property type="entry name" value="DUF4136"/>
</dbReference>
<dbReference type="Proteomes" id="UP001165342">
    <property type="component" value="Unassembled WGS sequence"/>
</dbReference>
<reference evidence="3" key="1">
    <citation type="submission" date="2022-05" db="EMBL/GenBank/DDBJ databases">
        <authorList>
            <person name="Jo J.-H."/>
            <person name="Im W.-T."/>
        </authorList>
    </citation>
    <scope>NUCLEOTIDE SEQUENCE</scope>
    <source>
        <strain evidence="3">SE220</strain>
    </source>
</reference>
<protein>
    <submittedName>
        <fullName evidence="3">DUF4136 domain-containing protein</fullName>
    </submittedName>
</protein>
<evidence type="ECO:0000259" key="2">
    <source>
        <dbReference type="Pfam" id="PF13590"/>
    </source>
</evidence>
<dbReference type="PROSITE" id="PS51257">
    <property type="entry name" value="PROKAR_LIPOPROTEIN"/>
    <property type="match status" value="1"/>
</dbReference>
<proteinExistence type="predicted"/>
<evidence type="ECO:0000256" key="1">
    <source>
        <dbReference type="SAM" id="SignalP"/>
    </source>
</evidence>
<comment type="caution">
    <text evidence="3">The sequence shown here is derived from an EMBL/GenBank/DDBJ whole genome shotgun (WGS) entry which is preliminary data.</text>
</comment>
<feature type="signal peptide" evidence="1">
    <location>
        <begin position="1"/>
        <end position="18"/>
    </location>
</feature>
<dbReference type="Pfam" id="PF13590">
    <property type="entry name" value="DUF4136"/>
    <property type="match status" value="1"/>
</dbReference>
<gene>
    <name evidence="3" type="ORF">LZ538_11085</name>
</gene>
<dbReference type="EMBL" id="JAMGBE010000003">
    <property type="protein sequence ID" value="MCL6730590.1"/>
    <property type="molecule type" value="Genomic_DNA"/>
</dbReference>
<keyword evidence="1" id="KW-0732">Signal</keyword>
<keyword evidence="4" id="KW-1185">Reference proteome</keyword>
<evidence type="ECO:0000313" key="3">
    <source>
        <dbReference type="EMBL" id="MCL6730590.1"/>
    </source>
</evidence>
<name>A0ABT0S3Y4_9SPHN</name>
<feature type="domain" description="DUF4136" evidence="2">
    <location>
        <begin position="22"/>
        <end position="188"/>
    </location>
</feature>
<organism evidence="3 4">
    <name type="scientific">Sphingomonas hankyongi</name>
    <dbReference type="NCBI Taxonomy" id="2908209"/>
    <lineage>
        <taxon>Bacteria</taxon>
        <taxon>Pseudomonadati</taxon>
        <taxon>Pseudomonadota</taxon>
        <taxon>Alphaproteobacteria</taxon>
        <taxon>Sphingomonadales</taxon>
        <taxon>Sphingomonadaceae</taxon>
        <taxon>Sphingomonas</taxon>
    </lineage>
</organism>
<dbReference type="RefSeq" id="WP_249832068.1">
    <property type="nucleotide sequence ID" value="NZ_JAMGBE010000003.1"/>
</dbReference>
<sequence length="200" mass="22025">MRVFPLAAALLLSACAYGPTIRTDFDPAANYASYRTYSWIPVDVPRGMNPLMFRRVQASIDRELNTRGFTQANPGDFAIAFTIGEQDRTEVQSYGGYGGWGGWGWGSGWHGWGGWGGGWGWGPGWGGWGYPYIDSYQVTERSLVIDIYDAKTRQPVWHGVAQKDSYSDEIDYSKLDATVSAVLAGFPPPPGAQPRGWASR</sequence>
<dbReference type="Gene3D" id="3.30.160.670">
    <property type="match status" value="1"/>
</dbReference>
<feature type="chain" id="PRO_5046427885" evidence="1">
    <location>
        <begin position="19"/>
        <end position="200"/>
    </location>
</feature>
<evidence type="ECO:0000313" key="4">
    <source>
        <dbReference type="Proteomes" id="UP001165342"/>
    </source>
</evidence>
<accession>A0ABT0S3Y4</accession>